<feature type="domain" description="Ig-like" evidence="10">
    <location>
        <begin position="29"/>
        <end position="115"/>
    </location>
</feature>
<dbReference type="PRINTS" id="PR00109">
    <property type="entry name" value="TYRKINASE"/>
</dbReference>
<dbReference type="Gene3D" id="1.10.510.10">
    <property type="entry name" value="Transferase(Phosphotransferase) domain 1"/>
    <property type="match status" value="1"/>
</dbReference>
<dbReference type="GO" id="GO:0005886">
    <property type="term" value="C:plasma membrane"/>
    <property type="evidence" value="ECO:0007669"/>
    <property type="project" value="TreeGrafter"/>
</dbReference>
<dbReference type="GO" id="GO:0005524">
    <property type="term" value="F:ATP binding"/>
    <property type="evidence" value="ECO:0007669"/>
    <property type="project" value="InterPro"/>
</dbReference>
<protein>
    <submittedName>
        <fullName evidence="11">Uncharacterized protein</fullName>
    </submittedName>
</protein>
<comment type="caution">
    <text evidence="11">The sequence shown here is derived from an EMBL/GenBank/DDBJ whole genome shotgun (WGS) entry which is preliminary data.</text>
</comment>
<keyword evidence="5" id="KW-1015">Disulfide bond</keyword>
<gene>
    <name evidence="11" type="ORF">FSP39_013946</name>
</gene>
<accession>A0AA88YW54</accession>
<dbReference type="InterPro" id="IPR000719">
    <property type="entry name" value="Prot_kinase_dom"/>
</dbReference>
<evidence type="ECO:0000313" key="12">
    <source>
        <dbReference type="Proteomes" id="UP001186944"/>
    </source>
</evidence>
<evidence type="ECO:0000259" key="10">
    <source>
        <dbReference type="PROSITE" id="PS50835"/>
    </source>
</evidence>
<dbReference type="SMART" id="SM00408">
    <property type="entry name" value="IGc2"/>
    <property type="match status" value="1"/>
</dbReference>
<keyword evidence="3 8" id="KW-1133">Transmembrane helix</keyword>
<evidence type="ECO:0000256" key="5">
    <source>
        <dbReference type="ARBA" id="ARBA00023157"/>
    </source>
</evidence>
<dbReference type="Gene3D" id="2.60.40.10">
    <property type="entry name" value="Immunoglobulins"/>
    <property type="match status" value="2"/>
</dbReference>
<evidence type="ECO:0000256" key="7">
    <source>
        <dbReference type="SAM" id="MobiDB-lite"/>
    </source>
</evidence>
<evidence type="ECO:0000313" key="11">
    <source>
        <dbReference type="EMBL" id="KAK3107410.1"/>
    </source>
</evidence>
<dbReference type="Pfam" id="PF07714">
    <property type="entry name" value="PK_Tyr_Ser-Thr"/>
    <property type="match status" value="1"/>
</dbReference>
<dbReference type="GO" id="GO:0004714">
    <property type="term" value="F:transmembrane receptor protein tyrosine kinase activity"/>
    <property type="evidence" value="ECO:0007669"/>
    <property type="project" value="TreeGrafter"/>
</dbReference>
<dbReference type="SUPFAM" id="SSF48726">
    <property type="entry name" value="Immunoglobulin"/>
    <property type="match status" value="1"/>
</dbReference>
<dbReference type="AlphaFoldDB" id="A0AA88YW54"/>
<dbReference type="SUPFAM" id="SSF56112">
    <property type="entry name" value="Protein kinase-like (PK-like)"/>
    <property type="match status" value="1"/>
</dbReference>
<dbReference type="InterPro" id="IPR011009">
    <property type="entry name" value="Kinase-like_dom_sf"/>
</dbReference>
<keyword evidence="6" id="KW-0325">Glycoprotein</keyword>
<feature type="domain" description="Ig-like" evidence="10">
    <location>
        <begin position="133"/>
        <end position="224"/>
    </location>
</feature>
<evidence type="ECO:0000259" key="9">
    <source>
        <dbReference type="PROSITE" id="PS50011"/>
    </source>
</evidence>
<dbReference type="InterPro" id="IPR001245">
    <property type="entry name" value="Ser-Thr/Tyr_kinase_cat_dom"/>
</dbReference>
<keyword evidence="4 8" id="KW-0472">Membrane</keyword>
<dbReference type="GO" id="GO:0043235">
    <property type="term" value="C:receptor complex"/>
    <property type="evidence" value="ECO:0007669"/>
    <property type="project" value="TreeGrafter"/>
</dbReference>
<dbReference type="Proteomes" id="UP001186944">
    <property type="component" value="Unassembled WGS sequence"/>
</dbReference>
<evidence type="ECO:0000256" key="8">
    <source>
        <dbReference type="SAM" id="Phobius"/>
    </source>
</evidence>
<dbReference type="InterPro" id="IPR003598">
    <property type="entry name" value="Ig_sub2"/>
</dbReference>
<dbReference type="Gene3D" id="3.30.200.20">
    <property type="entry name" value="Phosphorylase Kinase, domain 1"/>
    <property type="match status" value="1"/>
</dbReference>
<dbReference type="InterPro" id="IPR007110">
    <property type="entry name" value="Ig-like_dom"/>
</dbReference>
<dbReference type="PANTHER" id="PTHR24416">
    <property type="entry name" value="TYROSINE-PROTEIN KINASE RECEPTOR"/>
    <property type="match status" value="1"/>
</dbReference>
<feature type="region of interest" description="Disordered" evidence="7">
    <location>
        <begin position="229"/>
        <end position="262"/>
    </location>
</feature>
<evidence type="ECO:0000256" key="2">
    <source>
        <dbReference type="ARBA" id="ARBA00022692"/>
    </source>
</evidence>
<sequence>MLGLGVSKIQRKWSIFNAIQFVFLLSDTPKCHNLKSNLSLNERASFDCEVTYNGNQPPRLSWKHDKQNLTNSYRSESDPDLPNKTEVVTTYFTALREYDGFVYGCHVTYPNTDFQYLCQARKKLNIFFPVEKPSIKVVPYYNGTNKKFQSGTNILLLCMAEGHPHPKYRWEFLPLNEKGSSRMTLSTIAHYKINNAHSNSMGNYTCIASNKVNDKEYNRDSTVFIQISKDSKSNSKVNPHSPLPNPQYRVSDSNKGRPEHRYPKQEVGDIHMSPYAVGALASAGLAIVLVVVFIMLAIKFRAREKRLREKFSRTYDEMMDDQEQELLDDNIQPTGVDETQGQYGRMRQYWEIPRKDVRLMDVLATGSYCEVWRAKMKKNSDSKDITKVAVKKVLDDASEQGRKFFLAEMEVLKMLKTHPSVIKLIGCYTLNEPWMLMVEYAKEGTLQKYLQKHRPGEQEVQINNVNEQSVHMKTTNNKLDAHRLLVLAAQVVSGLLHLQKFKLIYYRLSASSVLVSKCGICKLSGFGFPQDVTERNLYEKDSYPIRWMAPESLKDRVFTVKSDVWAYGILVWEILNFGMKPYHDIESNDSVQDQVLSGYRLPQPTHCSTEL</sequence>
<dbReference type="Pfam" id="PF13927">
    <property type="entry name" value="Ig_3"/>
    <property type="match status" value="1"/>
</dbReference>
<feature type="transmembrane region" description="Helical" evidence="8">
    <location>
        <begin position="275"/>
        <end position="298"/>
    </location>
</feature>
<dbReference type="PROSITE" id="PS50835">
    <property type="entry name" value="IG_LIKE"/>
    <property type="match status" value="2"/>
</dbReference>
<dbReference type="EMBL" id="VSWD01000002">
    <property type="protein sequence ID" value="KAK3107410.1"/>
    <property type="molecule type" value="Genomic_DNA"/>
</dbReference>
<dbReference type="PANTHER" id="PTHR24416:SF621">
    <property type="entry name" value="TYROSINE KINASE RECEPTOR CAD96CA"/>
    <property type="match status" value="1"/>
</dbReference>
<dbReference type="PROSITE" id="PS50011">
    <property type="entry name" value="PROTEIN_KINASE_DOM"/>
    <property type="match status" value="1"/>
</dbReference>
<dbReference type="InterPro" id="IPR013783">
    <property type="entry name" value="Ig-like_fold"/>
</dbReference>
<evidence type="ECO:0000256" key="6">
    <source>
        <dbReference type="ARBA" id="ARBA00023180"/>
    </source>
</evidence>
<evidence type="ECO:0000256" key="1">
    <source>
        <dbReference type="ARBA" id="ARBA00004167"/>
    </source>
</evidence>
<dbReference type="GO" id="GO:0007169">
    <property type="term" value="P:cell surface receptor protein tyrosine kinase signaling pathway"/>
    <property type="evidence" value="ECO:0007669"/>
    <property type="project" value="TreeGrafter"/>
</dbReference>
<keyword evidence="2 8" id="KW-0812">Transmembrane</keyword>
<dbReference type="InterPro" id="IPR050122">
    <property type="entry name" value="RTK"/>
</dbReference>
<name>A0AA88YW54_PINIB</name>
<comment type="subcellular location">
    <subcellularLocation>
        <location evidence="1">Membrane</location>
        <topology evidence="1">Single-pass membrane protein</topology>
    </subcellularLocation>
</comment>
<evidence type="ECO:0000256" key="4">
    <source>
        <dbReference type="ARBA" id="ARBA00023136"/>
    </source>
</evidence>
<evidence type="ECO:0000256" key="3">
    <source>
        <dbReference type="ARBA" id="ARBA00022989"/>
    </source>
</evidence>
<organism evidence="11 12">
    <name type="scientific">Pinctada imbricata</name>
    <name type="common">Atlantic pearl-oyster</name>
    <name type="synonym">Pinctada martensii</name>
    <dbReference type="NCBI Taxonomy" id="66713"/>
    <lineage>
        <taxon>Eukaryota</taxon>
        <taxon>Metazoa</taxon>
        <taxon>Spiralia</taxon>
        <taxon>Lophotrochozoa</taxon>
        <taxon>Mollusca</taxon>
        <taxon>Bivalvia</taxon>
        <taxon>Autobranchia</taxon>
        <taxon>Pteriomorphia</taxon>
        <taxon>Pterioida</taxon>
        <taxon>Pterioidea</taxon>
        <taxon>Pteriidae</taxon>
        <taxon>Pinctada</taxon>
    </lineage>
</organism>
<proteinExistence type="predicted"/>
<reference evidence="11" key="1">
    <citation type="submission" date="2019-08" db="EMBL/GenBank/DDBJ databases">
        <title>The improved chromosome-level genome for the pearl oyster Pinctada fucata martensii using PacBio sequencing and Hi-C.</title>
        <authorList>
            <person name="Zheng Z."/>
        </authorList>
    </citation>
    <scope>NUCLEOTIDE SEQUENCE</scope>
    <source>
        <strain evidence="11">ZZ-2019</strain>
        <tissue evidence="11">Adductor muscle</tissue>
    </source>
</reference>
<feature type="compositionally biased region" description="Basic and acidic residues" evidence="7">
    <location>
        <begin position="252"/>
        <end position="262"/>
    </location>
</feature>
<feature type="domain" description="Protein kinase" evidence="9">
    <location>
        <begin position="357"/>
        <end position="611"/>
    </location>
</feature>
<keyword evidence="12" id="KW-1185">Reference proteome</keyword>
<dbReference type="InterPro" id="IPR036179">
    <property type="entry name" value="Ig-like_dom_sf"/>
</dbReference>